<organism evidence="1 2">
    <name type="scientific">Croceibacterium xixiisoli</name>
    <dbReference type="NCBI Taxonomy" id="1476466"/>
    <lineage>
        <taxon>Bacteria</taxon>
        <taxon>Pseudomonadati</taxon>
        <taxon>Pseudomonadota</taxon>
        <taxon>Alphaproteobacteria</taxon>
        <taxon>Sphingomonadales</taxon>
        <taxon>Erythrobacteraceae</taxon>
        <taxon>Croceibacterium</taxon>
    </lineage>
</organism>
<dbReference type="SUPFAM" id="SSF55961">
    <property type="entry name" value="Bet v1-like"/>
    <property type="match status" value="1"/>
</dbReference>
<dbReference type="InterPro" id="IPR023393">
    <property type="entry name" value="START-like_dom_sf"/>
</dbReference>
<dbReference type="EMBL" id="WTYJ01000004">
    <property type="protein sequence ID" value="MXP00614.1"/>
    <property type="molecule type" value="Genomic_DNA"/>
</dbReference>
<dbReference type="Pfam" id="PF10604">
    <property type="entry name" value="Polyketide_cyc2"/>
    <property type="match status" value="1"/>
</dbReference>
<gene>
    <name evidence="1" type="ORF">GRI97_16610</name>
</gene>
<dbReference type="OrthoDB" id="7448864at2"/>
<sequence length="154" mass="17187">MAPEREIVTSARIAAPPQRVWAVLSDGAAYPQWNPFITRFDGVLAPGRRVTMTLTPRTGQAMEISPQLVRVRPGRELRWRGELILPGVFDGEHYFILAPTDAGGTRLTHGERFSGMLPWLIGVERFRGDFEALNRALARRAENSEASPLPRSIP</sequence>
<dbReference type="AlphaFoldDB" id="A0A6I4U1W4"/>
<dbReference type="Proteomes" id="UP000469430">
    <property type="component" value="Unassembled WGS sequence"/>
</dbReference>
<evidence type="ECO:0000313" key="1">
    <source>
        <dbReference type="EMBL" id="MXP00614.1"/>
    </source>
</evidence>
<keyword evidence="2" id="KW-1185">Reference proteome</keyword>
<dbReference type="PANTHER" id="PTHR36166">
    <property type="entry name" value="CHROMOSOME 9, WHOLE GENOME SHOTGUN SEQUENCE"/>
    <property type="match status" value="1"/>
</dbReference>
<name>A0A6I4U1W4_9SPHN</name>
<evidence type="ECO:0000313" key="2">
    <source>
        <dbReference type="Proteomes" id="UP000469430"/>
    </source>
</evidence>
<comment type="caution">
    <text evidence="1">The sequence shown here is derived from an EMBL/GenBank/DDBJ whole genome shotgun (WGS) entry which is preliminary data.</text>
</comment>
<dbReference type="CDD" id="cd07822">
    <property type="entry name" value="SRPBCC_4"/>
    <property type="match status" value="1"/>
</dbReference>
<accession>A0A6I4U1W4</accession>
<dbReference type="PANTHER" id="PTHR36166:SF1">
    <property type="entry name" value="SRPBCC DOMAIN-CONTAINING PROTEIN"/>
    <property type="match status" value="1"/>
</dbReference>
<dbReference type="InterPro" id="IPR019587">
    <property type="entry name" value="Polyketide_cyclase/dehydratase"/>
</dbReference>
<reference evidence="1 2" key="1">
    <citation type="submission" date="2019-12" db="EMBL/GenBank/DDBJ databases">
        <title>Genomic-based taxomic classification of the family Erythrobacteraceae.</title>
        <authorList>
            <person name="Xu L."/>
        </authorList>
    </citation>
    <scope>NUCLEOTIDE SEQUENCE [LARGE SCALE GENOMIC DNA]</scope>
    <source>
        <strain evidence="1 2">S36</strain>
    </source>
</reference>
<proteinExistence type="predicted"/>
<protein>
    <submittedName>
        <fullName evidence="1">SRPBCC domain-containing protein</fullName>
    </submittedName>
</protein>
<dbReference type="Gene3D" id="3.30.530.20">
    <property type="match status" value="1"/>
</dbReference>